<comment type="caution">
    <text evidence="1">The sequence shown here is derived from an EMBL/GenBank/DDBJ whole genome shotgun (WGS) entry which is preliminary data.</text>
</comment>
<name>A0ACC3AI47_9EURO</name>
<proteinExistence type="predicted"/>
<dbReference type="Proteomes" id="UP001172386">
    <property type="component" value="Unassembled WGS sequence"/>
</dbReference>
<keyword evidence="2" id="KW-1185">Reference proteome</keyword>
<reference evidence="1" key="1">
    <citation type="submission" date="2022-10" db="EMBL/GenBank/DDBJ databases">
        <title>Culturing micro-colonial fungi from biological soil crusts in the Mojave desert and describing Neophaeococcomyces mojavensis, and introducing the new genera and species Taxawa tesnikishii.</title>
        <authorList>
            <person name="Kurbessoian T."/>
            <person name="Stajich J.E."/>
        </authorList>
    </citation>
    <scope>NUCLEOTIDE SEQUENCE</scope>
    <source>
        <strain evidence="1">JES_112</strain>
    </source>
</reference>
<accession>A0ACC3AI47</accession>
<sequence>MASDNSDTVGQPLFIVDRDWLRQGPKVRKSWTGNVRNRSLYGLAIEVNEDDILRKGTRKKARINSRRKRRERQEPAVESQNENVHASLELLAAQNHPSAPLEVIQDSRFAVARNGPSAMIVASANDSWQDDTTLPPSLFSNPNGFGIIKGLEQYLDYYLDVIGTALHPIETRFRQQTNPIRSIWFPLALEDDLWLQNVTLFAAFHHAGQRKAPVPAPADALMSSFLSQLNDRISKSDLSDGTIASVSCLVEGEHMRGNTKLAKVHALGMAEMIRLRGGLETIQRARRGKIVRADIIRSVDNLEFPMLPRPTKDSVSQINSATPTQHFRDVITKLYKSRALPELTSAMWTLSSVCQTVEAAWAGQMPLDATSFYESVLCLNHDVLNVQPQTAFDEVLKISILNFTQPMFRYCVFTEQSCYELPKKKSI</sequence>
<protein>
    <submittedName>
        <fullName evidence="1">Uncharacterized protein</fullName>
    </submittedName>
</protein>
<evidence type="ECO:0000313" key="2">
    <source>
        <dbReference type="Proteomes" id="UP001172386"/>
    </source>
</evidence>
<evidence type="ECO:0000313" key="1">
    <source>
        <dbReference type="EMBL" id="KAJ9662886.1"/>
    </source>
</evidence>
<organism evidence="1 2">
    <name type="scientific">Neophaeococcomyces mojaviensis</name>
    <dbReference type="NCBI Taxonomy" id="3383035"/>
    <lineage>
        <taxon>Eukaryota</taxon>
        <taxon>Fungi</taxon>
        <taxon>Dikarya</taxon>
        <taxon>Ascomycota</taxon>
        <taxon>Pezizomycotina</taxon>
        <taxon>Eurotiomycetes</taxon>
        <taxon>Chaetothyriomycetidae</taxon>
        <taxon>Chaetothyriales</taxon>
        <taxon>Chaetothyriales incertae sedis</taxon>
        <taxon>Neophaeococcomyces</taxon>
    </lineage>
</organism>
<dbReference type="EMBL" id="JAPDRQ010000012">
    <property type="protein sequence ID" value="KAJ9662886.1"/>
    <property type="molecule type" value="Genomic_DNA"/>
</dbReference>
<gene>
    <name evidence="1" type="ORF">H2198_001114</name>
</gene>